<dbReference type="Gene3D" id="3.30.1330.60">
    <property type="entry name" value="OmpA-like domain"/>
    <property type="match status" value="1"/>
</dbReference>
<gene>
    <name evidence="2" type="ORF">R5W23_003507</name>
</gene>
<feature type="region of interest" description="Disordered" evidence="1">
    <location>
        <begin position="201"/>
        <end position="221"/>
    </location>
</feature>
<feature type="compositionally biased region" description="Low complexity" evidence="1">
    <location>
        <begin position="211"/>
        <end position="221"/>
    </location>
</feature>
<dbReference type="PROSITE" id="PS51257">
    <property type="entry name" value="PROKAR_LIPOPROTEIN"/>
    <property type="match status" value="1"/>
</dbReference>
<organism evidence="2 3">
    <name type="scientific">Gemmata algarum</name>
    <dbReference type="NCBI Taxonomy" id="2975278"/>
    <lineage>
        <taxon>Bacteria</taxon>
        <taxon>Pseudomonadati</taxon>
        <taxon>Planctomycetota</taxon>
        <taxon>Planctomycetia</taxon>
        <taxon>Gemmatales</taxon>
        <taxon>Gemmataceae</taxon>
        <taxon>Gemmata</taxon>
    </lineage>
</organism>
<sequence length="221" mass="22942">MTKSMRAAAAAAVLTAGLGSVGCVGTGAHRGGDATLGDRYRNYVDPCYPERYNHAARQATIAPFAQQVHNGHVLNQTIYTYYFEQGTDKLTPAGTAKLDSIARTRPAPDPKLYIQAATDDILLTDANADKIVELRAELDAKRAAAVQKYLATVPAYAPVQYEVAVHNPSTPGVNAEFATGAYRTSALNYSGARGTGTANGAAIGTGGGGTSLTAPPAGTPR</sequence>
<reference evidence="3" key="1">
    <citation type="journal article" date="2023" name="Mar. Drugs">
        <title>Gemmata algarum, a Novel Planctomycete Isolated from an Algal Mat, Displays Antimicrobial Activity.</title>
        <authorList>
            <person name="Kumar G."/>
            <person name="Kallscheuer N."/>
            <person name="Kashif M."/>
            <person name="Ahamad S."/>
            <person name="Jagadeeshwari U."/>
            <person name="Pannikurungottu S."/>
            <person name="Haufschild T."/>
            <person name="Kabuu M."/>
            <person name="Sasikala C."/>
            <person name="Jogler C."/>
            <person name="Ramana C."/>
        </authorList>
    </citation>
    <scope>NUCLEOTIDE SEQUENCE [LARGE SCALE GENOMIC DNA]</scope>
    <source>
        <strain evidence="3">JC673</strain>
    </source>
</reference>
<dbReference type="RefSeq" id="WP_320688401.1">
    <property type="nucleotide sequence ID" value="NZ_JAXBLV010000206.1"/>
</dbReference>
<dbReference type="Proteomes" id="UP001272242">
    <property type="component" value="Unassembled WGS sequence"/>
</dbReference>
<evidence type="ECO:0000256" key="1">
    <source>
        <dbReference type="SAM" id="MobiDB-lite"/>
    </source>
</evidence>
<protein>
    <recommendedName>
        <fullName evidence="4">Lipoprotein</fullName>
    </recommendedName>
</protein>
<proteinExistence type="predicted"/>
<dbReference type="SUPFAM" id="SSF103088">
    <property type="entry name" value="OmpA-like"/>
    <property type="match status" value="1"/>
</dbReference>
<dbReference type="EMBL" id="JAXBLV010000206">
    <property type="protein sequence ID" value="MDY3562061.1"/>
    <property type="molecule type" value="Genomic_DNA"/>
</dbReference>
<accession>A0ABU5F871</accession>
<dbReference type="InterPro" id="IPR036737">
    <property type="entry name" value="OmpA-like_sf"/>
</dbReference>
<name>A0ABU5F871_9BACT</name>
<evidence type="ECO:0008006" key="4">
    <source>
        <dbReference type="Google" id="ProtNLM"/>
    </source>
</evidence>
<comment type="caution">
    <text evidence="2">The sequence shown here is derived from an EMBL/GenBank/DDBJ whole genome shotgun (WGS) entry which is preliminary data.</text>
</comment>
<evidence type="ECO:0000313" key="2">
    <source>
        <dbReference type="EMBL" id="MDY3562061.1"/>
    </source>
</evidence>
<evidence type="ECO:0000313" key="3">
    <source>
        <dbReference type="Proteomes" id="UP001272242"/>
    </source>
</evidence>
<keyword evidence="3" id="KW-1185">Reference proteome</keyword>